<dbReference type="EC" id="3.6.1.1" evidence="2"/>
<proteinExistence type="predicted"/>
<evidence type="ECO:0000256" key="5">
    <source>
        <dbReference type="ARBA" id="ARBA00022842"/>
    </source>
</evidence>
<dbReference type="GO" id="GO:0005737">
    <property type="term" value="C:cytoplasm"/>
    <property type="evidence" value="ECO:0007669"/>
    <property type="project" value="InterPro"/>
</dbReference>
<keyword evidence="3" id="KW-0479">Metal-binding</keyword>
<dbReference type="Pfam" id="PF00719">
    <property type="entry name" value="Pyrophosphatase"/>
    <property type="match status" value="1"/>
</dbReference>
<evidence type="ECO:0000256" key="4">
    <source>
        <dbReference type="ARBA" id="ARBA00022801"/>
    </source>
</evidence>
<dbReference type="AlphaFoldDB" id="A0A1G2S576"/>
<name>A0A1G2S576_9BACT</name>
<evidence type="ECO:0000313" key="7">
    <source>
        <dbReference type="Proteomes" id="UP000176997"/>
    </source>
</evidence>
<keyword evidence="4" id="KW-0378">Hydrolase</keyword>
<accession>A0A1G2S576</accession>
<dbReference type="InterPro" id="IPR036649">
    <property type="entry name" value="Pyrophosphatase_sf"/>
</dbReference>
<evidence type="ECO:0000313" key="6">
    <source>
        <dbReference type="EMBL" id="OHA80236.1"/>
    </source>
</evidence>
<dbReference type="GO" id="GO:0006796">
    <property type="term" value="P:phosphate-containing compound metabolic process"/>
    <property type="evidence" value="ECO:0007669"/>
    <property type="project" value="InterPro"/>
</dbReference>
<evidence type="ECO:0000256" key="3">
    <source>
        <dbReference type="ARBA" id="ARBA00022723"/>
    </source>
</evidence>
<dbReference type="STRING" id="1802723.A2675_03800"/>
<gene>
    <name evidence="6" type="ORF">A2675_03800</name>
</gene>
<sequence>MQIKAIIEIPKGSDRRIHMSYDKNGFKDYGSIKEKIPVNDGVMPVCYGYIENAINKTEKDNVDVIIFSNKQYRTGDKIEVEVVGMLNREDGDHKIIAIDDSVAYANFSDVTAQERKLILDYFGHTHKIVVEEKEKAMEYLADCSS</sequence>
<protein>
    <recommendedName>
        <fullName evidence="2">inorganic diphosphatase</fullName>
        <ecNumber evidence="2">3.6.1.1</ecNumber>
    </recommendedName>
</protein>
<comment type="cofactor">
    <cofactor evidence="1">
        <name>Mg(2+)</name>
        <dbReference type="ChEBI" id="CHEBI:18420"/>
    </cofactor>
</comment>
<organism evidence="6 7">
    <name type="scientific">Candidatus Yonathbacteria bacterium RIFCSPHIGHO2_01_FULL_51_10</name>
    <dbReference type="NCBI Taxonomy" id="1802723"/>
    <lineage>
        <taxon>Bacteria</taxon>
        <taxon>Candidatus Yonathiibacteriota</taxon>
    </lineage>
</organism>
<reference evidence="6 7" key="1">
    <citation type="journal article" date="2016" name="Nat. Commun.">
        <title>Thousands of microbial genomes shed light on interconnected biogeochemical processes in an aquifer system.</title>
        <authorList>
            <person name="Anantharaman K."/>
            <person name="Brown C.T."/>
            <person name="Hug L.A."/>
            <person name="Sharon I."/>
            <person name="Castelle C.J."/>
            <person name="Probst A.J."/>
            <person name="Thomas B.C."/>
            <person name="Singh A."/>
            <person name="Wilkins M.J."/>
            <person name="Karaoz U."/>
            <person name="Brodie E.L."/>
            <person name="Williams K.H."/>
            <person name="Hubbard S.S."/>
            <person name="Banfield J.F."/>
        </authorList>
    </citation>
    <scope>NUCLEOTIDE SEQUENCE [LARGE SCALE GENOMIC DNA]</scope>
</reference>
<dbReference type="GO" id="GO:0000287">
    <property type="term" value="F:magnesium ion binding"/>
    <property type="evidence" value="ECO:0007669"/>
    <property type="project" value="InterPro"/>
</dbReference>
<dbReference type="Gene3D" id="3.90.80.10">
    <property type="entry name" value="Inorganic pyrophosphatase"/>
    <property type="match status" value="1"/>
</dbReference>
<dbReference type="EMBL" id="MHUS01000032">
    <property type="protein sequence ID" value="OHA80236.1"/>
    <property type="molecule type" value="Genomic_DNA"/>
</dbReference>
<keyword evidence="5" id="KW-0460">Magnesium</keyword>
<dbReference type="GO" id="GO:0004427">
    <property type="term" value="F:inorganic diphosphate phosphatase activity"/>
    <property type="evidence" value="ECO:0007669"/>
    <property type="project" value="UniProtKB-EC"/>
</dbReference>
<evidence type="ECO:0000256" key="1">
    <source>
        <dbReference type="ARBA" id="ARBA00001946"/>
    </source>
</evidence>
<dbReference type="Proteomes" id="UP000176997">
    <property type="component" value="Unassembled WGS sequence"/>
</dbReference>
<dbReference type="InterPro" id="IPR008162">
    <property type="entry name" value="Pyrophosphatase"/>
</dbReference>
<dbReference type="SUPFAM" id="SSF50324">
    <property type="entry name" value="Inorganic pyrophosphatase"/>
    <property type="match status" value="1"/>
</dbReference>
<evidence type="ECO:0000256" key="2">
    <source>
        <dbReference type="ARBA" id="ARBA00012146"/>
    </source>
</evidence>
<comment type="caution">
    <text evidence="6">The sequence shown here is derived from an EMBL/GenBank/DDBJ whole genome shotgun (WGS) entry which is preliminary data.</text>
</comment>